<gene>
    <name evidence="1" type="ORF">LCGC14_0605630</name>
</gene>
<sequence>MLPGSRDFTAVDSGPLPAATVNNIQDEIIGRGHGSIDGLFPIDAVRTINMTFGALDFHYEFAGVESTDRIWFTVPLRPGDRLLEWAVFVRDDLGPPVDRMAVTIREADPLAGWSQAVIGSQQISDGSGTDQKIGEVLGAPHVVLADKPVDVSVIADPAGALNAGNILRLYPVIYLRWDHP</sequence>
<evidence type="ECO:0000313" key="1">
    <source>
        <dbReference type="EMBL" id="KKN53135.1"/>
    </source>
</evidence>
<proteinExistence type="predicted"/>
<comment type="caution">
    <text evidence="1">The sequence shown here is derived from an EMBL/GenBank/DDBJ whole genome shotgun (WGS) entry which is preliminary data.</text>
</comment>
<accession>A0A0F9R9E9</accession>
<dbReference type="AlphaFoldDB" id="A0A0F9R9E9"/>
<name>A0A0F9R9E9_9ZZZZ</name>
<organism evidence="1">
    <name type="scientific">marine sediment metagenome</name>
    <dbReference type="NCBI Taxonomy" id="412755"/>
    <lineage>
        <taxon>unclassified sequences</taxon>
        <taxon>metagenomes</taxon>
        <taxon>ecological metagenomes</taxon>
    </lineage>
</organism>
<protein>
    <submittedName>
        <fullName evidence="1">Uncharacterized protein</fullName>
    </submittedName>
</protein>
<reference evidence="1" key="1">
    <citation type="journal article" date="2015" name="Nature">
        <title>Complex archaea that bridge the gap between prokaryotes and eukaryotes.</title>
        <authorList>
            <person name="Spang A."/>
            <person name="Saw J.H."/>
            <person name="Jorgensen S.L."/>
            <person name="Zaremba-Niedzwiedzka K."/>
            <person name="Martijn J."/>
            <person name="Lind A.E."/>
            <person name="van Eijk R."/>
            <person name="Schleper C."/>
            <person name="Guy L."/>
            <person name="Ettema T.J."/>
        </authorList>
    </citation>
    <scope>NUCLEOTIDE SEQUENCE</scope>
</reference>
<dbReference type="EMBL" id="LAZR01000987">
    <property type="protein sequence ID" value="KKN53135.1"/>
    <property type="molecule type" value="Genomic_DNA"/>
</dbReference>